<feature type="coiled-coil region" evidence="1">
    <location>
        <begin position="53"/>
        <end position="80"/>
    </location>
</feature>
<dbReference type="Proteomes" id="UP001157006">
    <property type="component" value="Chromosome 4"/>
</dbReference>
<evidence type="ECO:0000256" key="1">
    <source>
        <dbReference type="SAM" id="Coils"/>
    </source>
</evidence>
<evidence type="ECO:0000313" key="4">
    <source>
        <dbReference type="Proteomes" id="UP001157006"/>
    </source>
</evidence>
<protein>
    <submittedName>
        <fullName evidence="3">Uncharacterized protein</fullName>
    </submittedName>
</protein>
<keyword evidence="2" id="KW-0812">Transmembrane</keyword>
<organism evidence="3 4">
    <name type="scientific">Vicia faba</name>
    <name type="common">Broad bean</name>
    <name type="synonym">Faba vulgaris</name>
    <dbReference type="NCBI Taxonomy" id="3906"/>
    <lineage>
        <taxon>Eukaryota</taxon>
        <taxon>Viridiplantae</taxon>
        <taxon>Streptophyta</taxon>
        <taxon>Embryophyta</taxon>
        <taxon>Tracheophyta</taxon>
        <taxon>Spermatophyta</taxon>
        <taxon>Magnoliopsida</taxon>
        <taxon>eudicotyledons</taxon>
        <taxon>Gunneridae</taxon>
        <taxon>Pentapetalae</taxon>
        <taxon>rosids</taxon>
        <taxon>fabids</taxon>
        <taxon>Fabales</taxon>
        <taxon>Fabaceae</taxon>
        <taxon>Papilionoideae</taxon>
        <taxon>50 kb inversion clade</taxon>
        <taxon>NPAAA clade</taxon>
        <taxon>Hologalegina</taxon>
        <taxon>IRL clade</taxon>
        <taxon>Fabeae</taxon>
        <taxon>Vicia</taxon>
    </lineage>
</organism>
<proteinExistence type="predicted"/>
<reference evidence="3 4" key="1">
    <citation type="submission" date="2023-01" db="EMBL/GenBank/DDBJ databases">
        <authorList>
            <person name="Kreplak J."/>
        </authorList>
    </citation>
    <scope>NUCLEOTIDE SEQUENCE [LARGE SCALE GENOMIC DNA]</scope>
</reference>
<keyword evidence="2" id="KW-1133">Transmembrane helix</keyword>
<dbReference type="EMBL" id="OX451739">
    <property type="protein sequence ID" value="CAI8609745.1"/>
    <property type="molecule type" value="Genomic_DNA"/>
</dbReference>
<accession>A0AAV1AGR6</accession>
<keyword evidence="1" id="KW-0175">Coiled coil</keyword>
<name>A0AAV1AGR6_VICFA</name>
<keyword evidence="2" id="KW-0472">Membrane</keyword>
<gene>
    <name evidence="3" type="ORF">VFH_IV148240</name>
</gene>
<sequence>MSFSKRVQVWALSFVDDFMDRFQPRSTLFLCGMYKVQGYKRCSHFIWYDDEISSRAKEIINTLQKKLDQERAKVDEANIKVPEVKTKLNSINLMMKFSVLITFVLAIGLVLSTVMK</sequence>
<keyword evidence="4" id="KW-1185">Reference proteome</keyword>
<evidence type="ECO:0000256" key="2">
    <source>
        <dbReference type="SAM" id="Phobius"/>
    </source>
</evidence>
<dbReference type="AlphaFoldDB" id="A0AAV1AGR6"/>
<evidence type="ECO:0000313" key="3">
    <source>
        <dbReference type="EMBL" id="CAI8609745.1"/>
    </source>
</evidence>
<feature type="transmembrane region" description="Helical" evidence="2">
    <location>
        <begin position="97"/>
        <end position="115"/>
    </location>
</feature>